<dbReference type="CDD" id="cd00009">
    <property type="entry name" value="AAA"/>
    <property type="match status" value="1"/>
</dbReference>
<evidence type="ECO:0000259" key="5">
    <source>
        <dbReference type="SMART" id="SM00382"/>
    </source>
</evidence>
<feature type="domain" description="AAA+ ATPase" evidence="5">
    <location>
        <begin position="575"/>
        <end position="781"/>
    </location>
</feature>
<dbReference type="InterPro" id="IPR003959">
    <property type="entry name" value="ATPase_AAA_core"/>
</dbReference>
<protein>
    <submittedName>
        <fullName evidence="7">ATP-dependent Clp protease ATPase subunit</fullName>
    </submittedName>
</protein>
<keyword evidence="2" id="KW-0547">Nucleotide-binding</keyword>
<sequence length="895" mass="98397">MAFGKTSNIPLQMVIDRMSNECVAGIQVAHDIGNNIGLKTLRNEVLFCGMIAKPERAAKTLQKYNLDNVSEIEAATIRTLQYKLPSGELDLNGDKNDKKKEALPFSEETRSILNKACEIADRMESQTVRSEHVILALLGYNNGNPIQTVPVLDLLGDIPTLRQGNRETSGFRVTQFCQDLVNDLPNTPVSGDNVMVRDRVVVGGGVGGGTSTLNDVGVDMTQMALEGKLDMVFGRDKEIRSALRTLGRRRKNNPCLIGDPGVGKTAVAEAIAQVLANGIREIDVATKENNPLNKATRKVASLIPNGNKMKEKDVEMEEIEYDLPPCPAALLGARLINVELAGLVAGTSNRGDFERKIKNLIKEASESNVILFIDEIHNLIGTGGGGDGAMNAANLLKPALARGELRLLGATTTPEYRRYIEKDGALERRFQPLEVKEPTVYETLDILGAVSPKYEQFHGVEYTYNALMAATKLSDRYINDRFLPDKAIDMIDEAGSMVKMREEGENFVVTEDAISEVIAEITGIPVGKLDTDEKSRLKNLEQEIEKRIKGQSTAVRAVAKAIRRARSGMRDGKRPVSSLLFCGSTGVGKTELCKALAETYYGQEKDIIRIDMSEYMDRFSTSRLIGAPPGYVGYGEGGQLTEAVRRAPHSVILFDELEKAHEDVLNLLLQVMDEGKLTDGKGRTVSFKNNILVMTSNLGSREIAQAAQDTNYEVDESKLTSSVVKNALEEALRPELLNRIDEIVVFAPLAYENLKEIAKNLIDDAVKRTKSDMNIQLRVSDNIAEIVTREALSTASVYGARPIRRAVQRYLEDTMAEAIMNDFIEEGDSATINLKDPNSGKKVVEIKRFIDDQSILIDVDEDAGISRVDMEMKAAFGDIPKLDDGPPKRDPGSFQ</sequence>
<dbReference type="Pfam" id="PF13191">
    <property type="entry name" value="AAA_16"/>
    <property type="match status" value="1"/>
</dbReference>
<dbReference type="Pfam" id="PF07724">
    <property type="entry name" value="AAA_2"/>
    <property type="match status" value="1"/>
</dbReference>
<dbReference type="GO" id="GO:0005524">
    <property type="term" value="F:ATP binding"/>
    <property type="evidence" value="ECO:0007669"/>
    <property type="project" value="UniProtKB-KW"/>
</dbReference>
<dbReference type="Pfam" id="PF17871">
    <property type="entry name" value="AAA_lid_9"/>
    <property type="match status" value="1"/>
</dbReference>
<evidence type="ECO:0000256" key="1">
    <source>
        <dbReference type="ARBA" id="ARBA00022737"/>
    </source>
</evidence>
<dbReference type="InterPro" id="IPR050130">
    <property type="entry name" value="ClpA_ClpB"/>
</dbReference>
<feature type="domain" description="AAA+ ATPase" evidence="5">
    <location>
        <begin position="250"/>
        <end position="439"/>
    </location>
</feature>
<dbReference type="Proteomes" id="UP000693970">
    <property type="component" value="Unassembled WGS sequence"/>
</dbReference>
<keyword evidence="7" id="KW-0378">Hydrolase</keyword>
<evidence type="ECO:0000256" key="4">
    <source>
        <dbReference type="ARBA" id="ARBA00023186"/>
    </source>
</evidence>
<dbReference type="Pfam" id="PF10431">
    <property type="entry name" value="ClpB_D2-small"/>
    <property type="match status" value="1"/>
</dbReference>
<evidence type="ECO:0000259" key="6">
    <source>
        <dbReference type="SMART" id="SM01086"/>
    </source>
</evidence>
<evidence type="ECO:0000256" key="3">
    <source>
        <dbReference type="ARBA" id="ARBA00022840"/>
    </source>
</evidence>
<keyword evidence="4" id="KW-0143">Chaperone</keyword>
<dbReference type="EMBL" id="JAGRRH010000024">
    <property type="protein sequence ID" value="KAG7343088.1"/>
    <property type="molecule type" value="Genomic_DNA"/>
</dbReference>
<dbReference type="PROSITE" id="PS00871">
    <property type="entry name" value="CLPAB_2"/>
    <property type="match status" value="1"/>
</dbReference>
<evidence type="ECO:0000313" key="8">
    <source>
        <dbReference type="Proteomes" id="UP000693970"/>
    </source>
</evidence>
<dbReference type="OrthoDB" id="47330at2759"/>
<dbReference type="InterPro" id="IPR019489">
    <property type="entry name" value="Clp_ATPase_C"/>
</dbReference>
<reference evidence="7" key="1">
    <citation type="journal article" date="2021" name="Sci. Rep.">
        <title>Diploid genomic architecture of Nitzschia inconspicua, an elite biomass production diatom.</title>
        <authorList>
            <person name="Oliver A."/>
            <person name="Podell S."/>
            <person name="Pinowska A."/>
            <person name="Traller J.C."/>
            <person name="Smith S.R."/>
            <person name="McClure R."/>
            <person name="Beliaev A."/>
            <person name="Bohutskyi P."/>
            <person name="Hill E.A."/>
            <person name="Rabines A."/>
            <person name="Zheng H."/>
            <person name="Allen L.Z."/>
            <person name="Kuo A."/>
            <person name="Grigoriev I.V."/>
            <person name="Allen A.E."/>
            <person name="Hazlebeck D."/>
            <person name="Allen E.E."/>
        </authorList>
    </citation>
    <scope>NUCLEOTIDE SEQUENCE</scope>
    <source>
        <strain evidence="7">Hildebrandi</strain>
    </source>
</reference>
<dbReference type="Pfam" id="PF02861">
    <property type="entry name" value="Clp_N"/>
    <property type="match status" value="1"/>
</dbReference>
<dbReference type="GO" id="GO:0006508">
    <property type="term" value="P:proteolysis"/>
    <property type="evidence" value="ECO:0007669"/>
    <property type="project" value="UniProtKB-KW"/>
</dbReference>
<dbReference type="SMART" id="SM01086">
    <property type="entry name" value="ClpB_D2-small"/>
    <property type="match status" value="1"/>
</dbReference>
<reference evidence="7" key="2">
    <citation type="submission" date="2021-04" db="EMBL/GenBank/DDBJ databases">
        <authorList>
            <person name="Podell S."/>
        </authorList>
    </citation>
    <scope>NUCLEOTIDE SEQUENCE</scope>
    <source>
        <strain evidence="7">Hildebrandi</strain>
    </source>
</reference>
<dbReference type="CDD" id="cd19499">
    <property type="entry name" value="RecA-like_ClpB_Hsp104-like"/>
    <property type="match status" value="1"/>
</dbReference>
<dbReference type="PANTHER" id="PTHR11638">
    <property type="entry name" value="ATP-DEPENDENT CLP PROTEASE"/>
    <property type="match status" value="1"/>
</dbReference>
<feature type="domain" description="Clp ATPase C-terminal" evidence="6">
    <location>
        <begin position="749"/>
        <end position="844"/>
    </location>
</feature>
<dbReference type="InterPro" id="IPR003593">
    <property type="entry name" value="AAA+_ATPase"/>
</dbReference>
<organism evidence="7 8">
    <name type="scientific">Nitzschia inconspicua</name>
    <dbReference type="NCBI Taxonomy" id="303405"/>
    <lineage>
        <taxon>Eukaryota</taxon>
        <taxon>Sar</taxon>
        <taxon>Stramenopiles</taxon>
        <taxon>Ochrophyta</taxon>
        <taxon>Bacillariophyta</taxon>
        <taxon>Bacillariophyceae</taxon>
        <taxon>Bacillariophycidae</taxon>
        <taxon>Bacillariales</taxon>
        <taxon>Bacillariaceae</taxon>
        <taxon>Nitzschia</taxon>
    </lineage>
</organism>
<evidence type="ECO:0000256" key="2">
    <source>
        <dbReference type="ARBA" id="ARBA00022741"/>
    </source>
</evidence>
<name>A0A9K3KG60_9STRA</name>
<dbReference type="InterPro" id="IPR004176">
    <property type="entry name" value="Clp_R_N"/>
</dbReference>
<dbReference type="GO" id="GO:0005737">
    <property type="term" value="C:cytoplasm"/>
    <property type="evidence" value="ECO:0007669"/>
    <property type="project" value="TreeGrafter"/>
</dbReference>
<comment type="caution">
    <text evidence="7">The sequence shown here is derived from an EMBL/GenBank/DDBJ whole genome shotgun (WGS) entry which is preliminary data.</text>
</comment>
<proteinExistence type="predicted"/>
<keyword evidence="8" id="KW-1185">Reference proteome</keyword>
<dbReference type="InterPro" id="IPR041546">
    <property type="entry name" value="ClpA/ClpB_AAA_lid"/>
</dbReference>
<dbReference type="GO" id="GO:0016887">
    <property type="term" value="F:ATP hydrolysis activity"/>
    <property type="evidence" value="ECO:0007669"/>
    <property type="project" value="InterPro"/>
</dbReference>
<dbReference type="AlphaFoldDB" id="A0A9K3KG60"/>
<keyword evidence="1" id="KW-0677">Repeat</keyword>
<evidence type="ECO:0000313" key="7">
    <source>
        <dbReference type="EMBL" id="KAG7343088.1"/>
    </source>
</evidence>
<dbReference type="GO" id="GO:0034605">
    <property type="term" value="P:cellular response to heat"/>
    <property type="evidence" value="ECO:0007669"/>
    <property type="project" value="TreeGrafter"/>
</dbReference>
<dbReference type="InterPro" id="IPR041664">
    <property type="entry name" value="AAA_16"/>
</dbReference>
<gene>
    <name evidence="7" type="ORF">IV203_021033</name>
</gene>
<keyword evidence="3" id="KW-0067">ATP-binding</keyword>
<keyword evidence="7" id="KW-0645">Protease</keyword>
<dbReference type="SMART" id="SM00382">
    <property type="entry name" value="AAA"/>
    <property type="match status" value="2"/>
</dbReference>
<dbReference type="GO" id="GO:0008233">
    <property type="term" value="F:peptidase activity"/>
    <property type="evidence" value="ECO:0007669"/>
    <property type="project" value="UniProtKB-KW"/>
</dbReference>
<dbReference type="PANTHER" id="PTHR11638:SF18">
    <property type="entry name" value="HEAT SHOCK PROTEIN 104"/>
    <property type="match status" value="1"/>
</dbReference>
<accession>A0A9K3KG60</accession>
<dbReference type="FunFam" id="3.40.50.300:FF:000025">
    <property type="entry name" value="ATP-dependent Clp protease subunit"/>
    <property type="match status" value="1"/>
</dbReference>
<dbReference type="InterPro" id="IPR028299">
    <property type="entry name" value="ClpA/B_CS2"/>
</dbReference>